<evidence type="ECO:0000313" key="2">
    <source>
        <dbReference type="EMBL" id="CAA9291620.1"/>
    </source>
</evidence>
<name>A0A6J4JZR6_9PSEU</name>
<reference evidence="2" key="1">
    <citation type="submission" date="2020-02" db="EMBL/GenBank/DDBJ databases">
        <authorList>
            <person name="Meier V. D."/>
        </authorList>
    </citation>
    <scope>NUCLEOTIDE SEQUENCE</scope>
    <source>
        <strain evidence="2">AVDCRST_MAG54</strain>
    </source>
</reference>
<feature type="non-terminal residue" evidence="2">
    <location>
        <position position="1"/>
    </location>
</feature>
<protein>
    <submittedName>
        <fullName evidence="2">Predicted transcriptional regulators</fullName>
    </submittedName>
</protein>
<feature type="region of interest" description="Disordered" evidence="1">
    <location>
        <begin position="25"/>
        <end position="100"/>
    </location>
</feature>
<feature type="non-terminal residue" evidence="2">
    <location>
        <position position="100"/>
    </location>
</feature>
<gene>
    <name evidence="2" type="ORF">AVDCRST_MAG54-4498</name>
</gene>
<proteinExistence type="predicted"/>
<accession>A0A6J4JZR6</accession>
<dbReference type="AlphaFoldDB" id="A0A6J4JZR6"/>
<sequence>AAVGVPRGGTVRRRIDKYSCQCCRGSRARRGRDRRTGGRRGGAGPLAGAPAGRPRRARLGLDAGRAGRPHPSEGQLPPAHPRGARAGPGGRPARQARAHL</sequence>
<organism evidence="2">
    <name type="scientific">uncultured Actinomycetospora sp</name>
    <dbReference type="NCBI Taxonomy" id="1135996"/>
    <lineage>
        <taxon>Bacteria</taxon>
        <taxon>Bacillati</taxon>
        <taxon>Actinomycetota</taxon>
        <taxon>Actinomycetes</taxon>
        <taxon>Pseudonocardiales</taxon>
        <taxon>Pseudonocardiaceae</taxon>
        <taxon>Actinomycetospora</taxon>
        <taxon>environmental samples</taxon>
    </lineage>
</organism>
<evidence type="ECO:0000256" key="1">
    <source>
        <dbReference type="SAM" id="MobiDB-lite"/>
    </source>
</evidence>
<dbReference type="EMBL" id="CADCTH010000565">
    <property type="protein sequence ID" value="CAA9291620.1"/>
    <property type="molecule type" value="Genomic_DNA"/>
</dbReference>